<keyword evidence="2" id="KW-0812">Transmembrane</keyword>
<dbReference type="Pfam" id="PF00672">
    <property type="entry name" value="HAMP"/>
    <property type="match status" value="1"/>
</dbReference>
<gene>
    <name evidence="4" type="ORF">ACETIH_25760</name>
</gene>
<evidence type="ECO:0000256" key="1">
    <source>
        <dbReference type="ARBA" id="ARBA00022801"/>
    </source>
</evidence>
<dbReference type="EC" id="3.1.3.16" evidence="4"/>
<keyword evidence="2" id="KW-1133">Transmembrane helix</keyword>
<dbReference type="Pfam" id="PF07228">
    <property type="entry name" value="SpoIIE"/>
    <property type="match status" value="1"/>
</dbReference>
<reference evidence="4 5" key="1">
    <citation type="submission" date="2024-09" db="EMBL/GenBank/DDBJ databases">
        <title>Nodulacao em especies de Leguminosae Basais da Amazonia e Caracterizacao dos Rizobios e Bacterias Associadas aos Nodulos.</title>
        <authorList>
            <person name="Jambeiro I.C.A."/>
            <person name="Lopes I.S."/>
            <person name="Aguiar E.R.G.R."/>
            <person name="Santos A.F.J."/>
            <person name="Dos Santos J.M.F."/>
            <person name="Gross E."/>
        </authorList>
    </citation>
    <scope>NUCLEOTIDE SEQUENCE [LARGE SCALE GENOMIC DNA]</scope>
    <source>
        <strain evidence="4 5">BRUESC1165</strain>
    </source>
</reference>
<evidence type="ECO:0000259" key="3">
    <source>
        <dbReference type="PROSITE" id="PS50885"/>
    </source>
</evidence>
<dbReference type="SUPFAM" id="SSF158472">
    <property type="entry name" value="HAMP domain-like"/>
    <property type="match status" value="1"/>
</dbReference>
<dbReference type="RefSeq" id="WP_377031405.1">
    <property type="nucleotide sequence ID" value="NZ_JBHOMY010000120.1"/>
</dbReference>
<dbReference type="GO" id="GO:0004722">
    <property type="term" value="F:protein serine/threonine phosphatase activity"/>
    <property type="evidence" value="ECO:0007669"/>
    <property type="project" value="UniProtKB-EC"/>
</dbReference>
<feature type="domain" description="HAMP" evidence="3">
    <location>
        <begin position="344"/>
        <end position="397"/>
    </location>
</feature>
<dbReference type="CDD" id="cd06225">
    <property type="entry name" value="HAMP"/>
    <property type="match status" value="1"/>
</dbReference>
<name>A0ABV6YFJ8_9HYPH</name>
<dbReference type="InterPro" id="IPR052016">
    <property type="entry name" value="Bact_Sigma-Reg"/>
</dbReference>
<proteinExistence type="predicted"/>
<evidence type="ECO:0000313" key="4">
    <source>
        <dbReference type="EMBL" id="MFC1460049.1"/>
    </source>
</evidence>
<accession>A0ABV6YFJ8</accession>
<comment type="caution">
    <text evidence="4">The sequence shown here is derived from an EMBL/GenBank/DDBJ whole genome shotgun (WGS) entry which is preliminary data.</text>
</comment>
<dbReference type="InterPro" id="IPR036457">
    <property type="entry name" value="PPM-type-like_dom_sf"/>
</dbReference>
<keyword evidence="5" id="KW-1185">Reference proteome</keyword>
<dbReference type="PANTHER" id="PTHR43156:SF2">
    <property type="entry name" value="STAGE II SPORULATION PROTEIN E"/>
    <property type="match status" value="1"/>
</dbReference>
<dbReference type="InterPro" id="IPR001932">
    <property type="entry name" value="PPM-type_phosphatase-like_dom"/>
</dbReference>
<dbReference type="SUPFAM" id="SSF81606">
    <property type="entry name" value="PP2C-like"/>
    <property type="match status" value="1"/>
</dbReference>
<dbReference type="Gene3D" id="3.60.40.10">
    <property type="entry name" value="PPM-type phosphatase domain"/>
    <property type="match status" value="1"/>
</dbReference>
<dbReference type="SMART" id="SM00331">
    <property type="entry name" value="PP2C_SIG"/>
    <property type="match status" value="1"/>
</dbReference>
<evidence type="ECO:0000313" key="5">
    <source>
        <dbReference type="Proteomes" id="UP001593940"/>
    </source>
</evidence>
<protein>
    <submittedName>
        <fullName evidence="4">PP2C family protein-serine/threonine phosphatase</fullName>
        <ecNumber evidence="4">3.1.3.16</ecNumber>
    </submittedName>
</protein>
<sequence>MKIRHILLILTAFLGAALLIAVAVQIRDELLGYQTAERMVASNTVRERLLLGTEALANERSQTYMLLIGQRNEASGLVELRDVRRQVDDLLNAAEREITATQASLSNTASSLKTVSRIRQDIGILRQQADGFLGIAESSGAEQFAPRWFQEATRLVEELQSSRMTILQRERPLDPVLRTEANLRAFAAILSESIARNQALMSRALENSSEVGGLEIDAISQNAGRAALAWELIDGQMSVPLSERVKGIVSRTHENYSSTFAPLQRSLLAALLGKVPPTLGPAEWYDLTGRALSNIELMQRELLGSTRERLEAELRRAQRSVALWSMLLLLGAAAVLASILVVRRRVVRPLEGLSQTMLRLADNDLETPLPRFSRADEIGEMNDALRVFKANAIQRQRTQNEKQILHGRLREAYSQLQKDLEAAAVIQRTMLPPSSRVDGVEYHGLFRPSSLIAGDTYNVVRRTDGAVGFFQVDVAGHGAAAALVSVACHHALSQAILTRTQGTPLEEIAVQINEEWPEDLPYFTMILGEIDARTQRASIIQAGHPSPLVIRSNGAVEMIGEGGFPVGMLPAASYERLEFDLGPGDRLFIYSDGLVEAEDQSGEQFSEDRLCALVREAAADPSAVLLDRLDDVLRNWRGSETLDDDLSVLMLERLPERMPAHAVH</sequence>
<dbReference type="InterPro" id="IPR003660">
    <property type="entry name" value="HAMP_dom"/>
</dbReference>
<dbReference type="PROSITE" id="PS50885">
    <property type="entry name" value="HAMP"/>
    <property type="match status" value="1"/>
</dbReference>
<dbReference type="EMBL" id="JBHOMY010000120">
    <property type="protein sequence ID" value="MFC1460049.1"/>
    <property type="molecule type" value="Genomic_DNA"/>
</dbReference>
<dbReference type="SMART" id="SM00304">
    <property type="entry name" value="HAMP"/>
    <property type="match status" value="1"/>
</dbReference>
<keyword evidence="2" id="KW-0472">Membrane</keyword>
<feature type="transmembrane region" description="Helical" evidence="2">
    <location>
        <begin position="321"/>
        <end position="342"/>
    </location>
</feature>
<dbReference type="Gene3D" id="6.10.340.10">
    <property type="match status" value="1"/>
</dbReference>
<evidence type="ECO:0000256" key="2">
    <source>
        <dbReference type="SAM" id="Phobius"/>
    </source>
</evidence>
<dbReference type="Proteomes" id="UP001593940">
    <property type="component" value="Unassembled WGS sequence"/>
</dbReference>
<keyword evidence="1 4" id="KW-0378">Hydrolase</keyword>
<organism evidence="4 5">
    <name type="scientific">Microvirga arabica</name>
    <dbReference type="NCBI Taxonomy" id="1128671"/>
    <lineage>
        <taxon>Bacteria</taxon>
        <taxon>Pseudomonadati</taxon>
        <taxon>Pseudomonadota</taxon>
        <taxon>Alphaproteobacteria</taxon>
        <taxon>Hyphomicrobiales</taxon>
        <taxon>Methylobacteriaceae</taxon>
        <taxon>Microvirga</taxon>
    </lineage>
</organism>
<dbReference type="PANTHER" id="PTHR43156">
    <property type="entry name" value="STAGE II SPORULATION PROTEIN E-RELATED"/>
    <property type="match status" value="1"/>
</dbReference>